<organism evidence="1 2">
    <name type="scientific">Diversispora epigaea</name>
    <dbReference type="NCBI Taxonomy" id="1348612"/>
    <lineage>
        <taxon>Eukaryota</taxon>
        <taxon>Fungi</taxon>
        <taxon>Fungi incertae sedis</taxon>
        <taxon>Mucoromycota</taxon>
        <taxon>Glomeromycotina</taxon>
        <taxon>Glomeromycetes</taxon>
        <taxon>Diversisporales</taxon>
        <taxon>Diversisporaceae</taxon>
        <taxon>Diversispora</taxon>
    </lineage>
</organism>
<evidence type="ECO:0000313" key="2">
    <source>
        <dbReference type="Proteomes" id="UP000266861"/>
    </source>
</evidence>
<comment type="caution">
    <text evidence="1">The sequence shown here is derived from an EMBL/GenBank/DDBJ whole genome shotgun (WGS) entry which is preliminary data.</text>
</comment>
<protein>
    <submittedName>
        <fullName evidence="1">Uncharacterized protein</fullName>
    </submittedName>
</protein>
<keyword evidence="2" id="KW-1185">Reference proteome</keyword>
<dbReference type="OrthoDB" id="2436510at2759"/>
<dbReference type="Proteomes" id="UP000266861">
    <property type="component" value="Unassembled WGS sequence"/>
</dbReference>
<sequence>MGEDSLISIPKQDDLQLEVSKIWEDVIEWGKAKNPTLPTNLNEWTSDNFLSLKETLKEFLPHIRYFNFSNTDVVEKIYPYQQLLEH</sequence>
<proteinExistence type="predicted"/>
<accession>A0A397J058</accession>
<reference evidence="1 2" key="1">
    <citation type="submission" date="2018-08" db="EMBL/GenBank/DDBJ databases">
        <title>Genome and evolution of the arbuscular mycorrhizal fungus Diversispora epigaea (formerly Glomus versiforme) and its bacterial endosymbionts.</title>
        <authorList>
            <person name="Sun X."/>
            <person name="Fei Z."/>
            <person name="Harrison M."/>
        </authorList>
    </citation>
    <scope>NUCLEOTIDE SEQUENCE [LARGE SCALE GENOMIC DNA]</scope>
    <source>
        <strain evidence="1 2">IT104</strain>
    </source>
</reference>
<gene>
    <name evidence="1" type="ORF">Glove_132g205</name>
</gene>
<dbReference type="EMBL" id="PQFF01000123">
    <property type="protein sequence ID" value="RHZ80747.1"/>
    <property type="molecule type" value="Genomic_DNA"/>
</dbReference>
<name>A0A397J058_9GLOM</name>
<evidence type="ECO:0000313" key="1">
    <source>
        <dbReference type="EMBL" id="RHZ80747.1"/>
    </source>
</evidence>
<dbReference type="AlphaFoldDB" id="A0A397J058"/>